<comment type="caution">
    <text evidence="2">The sequence shown here is derived from an EMBL/GenBank/DDBJ whole genome shotgun (WGS) entry which is preliminary data.</text>
</comment>
<dbReference type="SUPFAM" id="SSF54909">
    <property type="entry name" value="Dimeric alpha+beta barrel"/>
    <property type="match status" value="1"/>
</dbReference>
<feature type="domain" description="ABM" evidence="1">
    <location>
        <begin position="11"/>
        <end position="70"/>
    </location>
</feature>
<dbReference type="InterPro" id="IPR007138">
    <property type="entry name" value="ABM_dom"/>
</dbReference>
<dbReference type="Pfam" id="PF03992">
    <property type="entry name" value="ABM"/>
    <property type="match status" value="1"/>
</dbReference>
<organism evidence="2 3">
    <name type="scientific">Virgisporangium aurantiacum</name>
    <dbReference type="NCBI Taxonomy" id="175570"/>
    <lineage>
        <taxon>Bacteria</taxon>
        <taxon>Bacillati</taxon>
        <taxon>Actinomycetota</taxon>
        <taxon>Actinomycetes</taxon>
        <taxon>Micromonosporales</taxon>
        <taxon>Micromonosporaceae</taxon>
        <taxon>Virgisporangium</taxon>
    </lineage>
</organism>
<evidence type="ECO:0000313" key="2">
    <source>
        <dbReference type="EMBL" id="GIJ59599.1"/>
    </source>
</evidence>
<dbReference type="Proteomes" id="UP000612585">
    <property type="component" value="Unassembled WGS sequence"/>
</dbReference>
<reference evidence="2" key="1">
    <citation type="submission" date="2021-01" db="EMBL/GenBank/DDBJ databases">
        <title>Whole genome shotgun sequence of Virgisporangium aurantiacum NBRC 16421.</title>
        <authorList>
            <person name="Komaki H."/>
            <person name="Tamura T."/>
        </authorList>
    </citation>
    <scope>NUCLEOTIDE SEQUENCE</scope>
    <source>
        <strain evidence="2">NBRC 16421</strain>
    </source>
</reference>
<dbReference type="InterPro" id="IPR011008">
    <property type="entry name" value="Dimeric_a/b-barrel"/>
</dbReference>
<gene>
    <name evidence="2" type="ORF">Vau01_071150</name>
</gene>
<name>A0A8J3Z8Q7_9ACTN</name>
<evidence type="ECO:0000313" key="3">
    <source>
        <dbReference type="Proteomes" id="UP000612585"/>
    </source>
</evidence>
<accession>A0A8J3Z8Q7</accession>
<evidence type="ECO:0000259" key="1">
    <source>
        <dbReference type="Pfam" id="PF03992"/>
    </source>
</evidence>
<proteinExistence type="predicted"/>
<protein>
    <recommendedName>
        <fullName evidence="1">ABM domain-containing protein</fullName>
    </recommendedName>
</protein>
<dbReference type="EMBL" id="BOPG01000047">
    <property type="protein sequence ID" value="GIJ59599.1"/>
    <property type="molecule type" value="Genomic_DNA"/>
</dbReference>
<dbReference type="RefSeq" id="WP_204002248.1">
    <property type="nucleotide sequence ID" value="NZ_BOPG01000047.1"/>
</dbReference>
<sequence>MIARSWRAVATPAGSDRYGEHFRTSVLTDLRTTPGFRRAYLMLSPEGDEVRIHVLTLWESMDAIAGFAGATPNRAVVEPEARAALLRFDETVHHSEATEFSA</sequence>
<dbReference type="AlphaFoldDB" id="A0A8J3Z8Q7"/>
<keyword evidence="3" id="KW-1185">Reference proteome</keyword>